<dbReference type="GO" id="GO:0140359">
    <property type="term" value="F:ABC-type transporter activity"/>
    <property type="evidence" value="ECO:0007669"/>
    <property type="project" value="InterPro"/>
</dbReference>
<dbReference type="GeneID" id="78212678"/>
<evidence type="ECO:0000313" key="7">
    <source>
        <dbReference type="EMBL" id="QFG51696.1"/>
    </source>
</evidence>
<dbReference type="Pfam" id="PF12698">
    <property type="entry name" value="ABC2_membrane_3"/>
    <property type="match status" value="1"/>
</dbReference>
<gene>
    <name evidence="7" type="ORF">LA749_06735</name>
</gene>
<protein>
    <recommendedName>
        <fullName evidence="6">ABC-2 type transporter transmembrane domain-containing protein</fullName>
    </recommendedName>
</protein>
<accession>A0A5P5ZJN4</accession>
<feature type="transmembrane region" description="Helical" evidence="5">
    <location>
        <begin position="47"/>
        <end position="65"/>
    </location>
</feature>
<evidence type="ECO:0000313" key="8">
    <source>
        <dbReference type="Proteomes" id="UP000325393"/>
    </source>
</evidence>
<feature type="transmembrane region" description="Helical" evidence="5">
    <location>
        <begin position="17"/>
        <end position="35"/>
    </location>
</feature>
<proteinExistence type="predicted"/>
<dbReference type="AlphaFoldDB" id="A0A5P5ZJN4"/>
<sequence>MVGFFGALSLQQSPNNLFVRIFSYVPFTSSFFMPIRLVNGTVSPLENTISLVILVVTIVVMLIYIGKIYGGLVLQTDDIGLFKSLKRGISTR</sequence>
<reference evidence="7 8" key="1">
    <citation type="submission" date="2019-09" db="EMBL/GenBank/DDBJ databases">
        <title>Genome sequencing of Lactobacillus acetotolerans.</title>
        <authorList>
            <person name="Kim K."/>
        </authorList>
    </citation>
    <scope>NUCLEOTIDE SEQUENCE [LARGE SCALE GENOMIC DNA]</scope>
    <source>
        <strain evidence="7 8">LA749</strain>
    </source>
</reference>
<dbReference type="InterPro" id="IPR013525">
    <property type="entry name" value="ABC2_TM"/>
</dbReference>
<comment type="subcellular location">
    <subcellularLocation>
        <location evidence="1">Membrane</location>
        <topology evidence="1">Multi-pass membrane protein</topology>
    </subcellularLocation>
</comment>
<organism evidence="7 8">
    <name type="scientific">Lactobacillus acetotolerans</name>
    <dbReference type="NCBI Taxonomy" id="1600"/>
    <lineage>
        <taxon>Bacteria</taxon>
        <taxon>Bacillati</taxon>
        <taxon>Bacillota</taxon>
        <taxon>Bacilli</taxon>
        <taxon>Lactobacillales</taxon>
        <taxon>Lactobacillaceae</taxon>
        <taxon>Lactobacillus</taxon>
    </lineage>
</organism>
<dbReference type="GO" id="GO:0016020">
    <property type="term" value="C:membrane"/>
    <property type="evidence" value="ECO:0007669"/>
    <property type="project" value="UniProtKB-SubCell"/>
</dbReference>
<evidence type="ECO:0000256" key="5">
    <source>
        <dbReference type="SAM" id="Phobius"/>
    </source>
</evidence>
<evidence type="ECO:0000256" key="4">
    <source>
        <dbReference type="ARBA" id="ARBA00023136"/>
    </source>
</evidence>
<evidence type="ECO:0000256" key="3">
    <source>
        <dbReference type="ARBA" id="ARBA00022989"/>
    </source>
</evidence>
<name>A0A5P5ZJN4_9LACO</name>
<dbReference type="RefSeq" id="WP_054682063.1">
    <property type="nucleotide sequence ID" value="NZ_CP044496.1"/>
</dbReference>
<evidence type="ECO:0000256" key="2">
    <source>
        <dbReference type="ARBA" id="ARBA00022692"/>
    </source>
</evidence>
<feature type="domain" description="ABC-2 type transporter transmembrane" evidence="6">
    <location>
        <begin position="2"/>
        <end position="63"/>
    </location>
</feature>
<keyword evidence="4 5" id="KW-0472">Membrane</keyword>
<keyword evidence="2 5" id="KW-0812">Transmembrane</keyword>
<dbReference type="EMBL" id="CP044496">
    <property type="protein sequence ID" value="QFG51696.1"/>
    <property type="molecule type" value="Genomic_DNA"/>
</dbReference>
<evidence type="ECO:0000256" key="1">
    <source>
        <dbReference type="ARBA" id="ARBA00004141"/>
    </source>
</evidence>
<evidence type="ECO:0000259" key="6">
    <source>
        <dbReference type="Pfam" id="PF12698"/>
    </source>
</evidence>
<keyword evidence="3 5" id="KW-1133">Transmembrane helix</keyword>
<dbReference type="Proteomes" id="UP000325393">
    <property type="component" value="Chromosome"/>
</dbReference>